<accession>A0A176VJ19</accession>
<dbReference type="EMBL" id="LVLJ01003560">
    <property type="protein sequence ID" value="OAE20948.1"/>
    <property type="molecule type" value="Genomic_DNA"/>
</dbReference>
<dbReference type="GO" id="GO:0016747">
    <property type="term" value="F:acyltransferase activity, transferring groups other than amino-acyl groups"/>
    <property type="evidence" value="ECO:0007669"/>
    <property type="project" value="TreeGrafter"/>
</dbReference>
<proteinExistence type="inferred from homology"/>
<evidence type="ECO:0000313" key="2">
    <source>
        <dbReference type="EMBL" id="OAE20948.1"/>
    </source>
</evidence>
<dbReference type="AlphaFoldDB" id="A0A176VJ19"/>
<dbReference type="Pfam" id="PF02458">
    <property type="entry name" value="Transferase"/>
    <property type="match status" value="1"/>
</dbReference>
<reference evidence="2" key="1">
    <citation type="submission" date="2016-03" db="EMBL/GenBank/DDBJ databases">
        <title>Mechanisms controlling the formation of the plant cell surface in tip-growing cells are functionally conserved among land plants.</title>
        <authorList>
            <person name="Honkanen S."/>
            <person name="Jones V.A."/>
            <person name="Morieri G."/>
            <person name="Champion C."/>
            <person name="Hetherington A.J."/>
            <person name="Kelly S."/>
            <person name="Saint-Marcoux D."/>
            <person name="Proust H."/>
            <person name="Prescott H."/>
            <person name="Dolan L."/>
        </authorList>
    </citation>
    <scope>NUCLEOTIDE SEQUENCE [LARGE SCALE GENOMIC DNA]</scope>
    <source>
        <tissue evidence="2">Whole gametophyte</tissue>
    </source>
</reference>
<name>A0A176VJ19_MARPO</name>
<dbReference type="InterPro" id="IPR050317">
    <property type="entry name" value="Plant_Fungal_Acyltransferase"/>
</dbReference>
<keyword evidence="3" id="KW-1185">Reference proteome</keyword>
<dbReference type="PANTHER" id="PTHR31642:SF323">
    <property type="entry name" value="BAHD FAMILY ACYLTRANSFERASE, CLADE V"/>
    <property type="match status" value="1"/>
</dbReference>
<dbReference type="InterPro" id="IPR023213">
    <property type="entry name" value="CAT-like_dom_sf"/>
</dbReference>
<dbReference type="PANTHER" id="PTHR31642">
    <property type="entry name" value="TRICHOTHECENE 3-O-ACETYLTRANSFERASE"/>
    <property type="match status" value="1"/>
</dbReference>
<evidence type="ECO:0000313" key="3">
    <source>
        <dbReference type="Proteomes" id="UP000077202"/>
    </source>
</evidence>
<evidence type="ECO:0000256" key="1">
    <source>
        <dbReference type="ARBA" id="ARBA00009861"/>
    </source>
</evidence>
<dbReference type="Gene3D" id="3.30.559.10">
    <property type="entry name" value="Chloramphenicol acetyltransferase-like domain"/>
    <property type="match status" value="2"/>
</dbReference>
<dbReference type="Proteomes" id="UP000077202">
    <property type="component" value="Unassembled WGS sequence"/>
</dbReference>
<comment type="similarity">
    <text evidence="1">Belongs to the plant acyltransferase family.</text>
</comment>
<organism evidence="2 3">
    <name type="scientific">Marchantia polymorpha subsp. ruderalis</name>
    <dbReference type="NCBI Taxonomy" id="1480154"/>
    <lineage>
        <taxon>Eukaryota</taxon>
        <taxon>Viridiplantae</taxon>
        <taxon>Streptophyta</taxon>
        <taxon>Embryophyta</taxon>
        <taxon>Marchantiophyta</taxon>
        <taxon>Marchantiopsida</taxon>
        <taxon>Marchantiidae</taxon>
        <taxon>Marchantiales</taxon>
        <taxon>Marchantiaceae</taxon>
        <taxon>Marchantia</taxon>
    </lineage>
</organism>
<protein>
    <submittedName>
        <fullName evidence="2">Uncharacterized protein</fullName>
    </submittedName>
</protein>
<gene>
    <name evidence="2" type="ORF">AXG93_3846s1060</name>
</gene>
<sequence>MDPPQSGSGPEAEPTKSLKSKVVSKVAPSFVTEHPEFIYPSVVDIYVLDIYMPVLSLYRLDTTLPWAFSDFVRNLKDSLSKVLSLYYPMAGKWVVAEDLYIRKLHCSDEGPVFVEATVDDDMDKYFDFDHDLNPPPDLYGESSIPGISLEDPQYMPANKEWPSLIIQVTGFKCGGVALIVSFNHMLTDGFSFDRFLKAWSEIAATGQTSMKPNFDRSSLPSLLNKGQKYGLSTDMKNVDDVLSNMFRNFPPIHDPRSVSKCYDIKSDAVERIRQKAKEGHASEKLELPERFTNFECISTQMWRCFSRLPSGHERMTSKNKVHFLFPVEGRKRMCNPPLPDDYVGNMLLSVAPPIMTGPELCEKSYACAACEIHKSILSLNTETAWMRIDEQTKGTIQMTLTPRENLPETQSEKPDASPTPFACALSSWIRFTNLYNLDFGFGVPFRVTLCSLHTIPDFPLAYFLPPRPQSGDVASLFLRSSPWMADLLLQDPEFQDFVS</sequence>
<comment type="caution">
    <text evidence="2">The sequence shown here is derived from an EMBL/GenBank/DDBJ whole genome shotgun (WGS) entry which is preliminary data.</text>
</comment>